<evidence type="ECO:0000256" key="9">
    <source>
        <dbReference type="ARBA" id="ARBA00023125"/>
    </source>
</evidence>
<comment type="similarity">
    <text evidence="2">Belongs to the SNF2/RAD54 helicase family.</text>
</comment>
<accession>A0A182MBE9</accession>
<proteinExistence type="inferred from homology"/>
<dbReference type="InterPro" id="IPR001650">
    <property type="entry name" value="Helicase_C-like"/>
</dbReference>
<dbReference type="STRING" id="139723.A0A182MBE9"/>
<dbReference type="GO" id="GO:0006325">
    <property type="term" value="P:chromatin organization"/>
    <property type="evidence" value="ECO:0007669"/>
    <property type="project" value="UniProtKB-KW"/>
</dbReference>
<dbReference type="PANTHER" id="PTHR10799">
    <property type="entry name" value="SNF2/RAD54 HELICASE FAMILY"/>
    <property type="match status" value="1"/>
</dbReference>
<reference evidence="17" key="1">
    <citation type="submission" date="2013-09" db="EMBL/GenBank/DDBJ databases">
        <title>The Genome Sequence of Anopheles culicifacies species A.</title>
        <authorList>
            <consortium name="The Broad Institute Genomics Platform"/>
            <person name="Neafsey D.E."/>
            <person name="Besansky N."/>
            <person name="Howell P."/>
            <person name="Walton C."/>
            <person name="Young S.K."/>
            <person name="Zeng Q."/>
            <person name="Gargeya S."/>
            <person name="Fitzgerald M."/>
            <person name="Haas B."/>
            <person name="Abouelleil A."/>
            <person name="Allen A.W."/>
            <person name="Alvarado L."/>
            <person name="Arachchi H.M."/>
            <person name="Berlin A.M."/>
            <person name="Chapman S.B."/>
            <person name="Gainer-Dewar J."/>
            <person name="Goldberg J."/>
            <person name="Griggs A."/>
            <person name="Gujja S."/>
            <person name="Hansen M."/>
            <person name="Howarth C."/>
            <person name="Imamovic A."/>
            <person name="Ireland A."/>
            <person name="Larimer J."/>
            <person name="McCowan C."/>
            <person name="Murphy C."/>
            <person name="Pearson M."/>
            <person name="Poon T.W."/>
            <person name="Priest M."/>
            <person name="Roberts A."/>
            <person name="Saif S."/>
            <person name="Shea T."/>
            <person name="Sisk P."/>
            <person name="Sykes S."/>
            <person name="Wortman J."/>
            <person name="Nusbaum C."/>
            <person name="Birren B."/>
        </authorList>
    </citation>
    <scope>NUCLEOTIDE SEQUENCE [LARGE SCALE GENOMIC DNA]</scope>
    <source>
        <strain evidence="17">A-37</strain>
    </source>
</reference>
<dbReference type="SUPFAM" id="SSF52540">
    <property type="entry name" value="P-loop containing nucleoside triphosphate hydrolases"/>
    <property type="match status" value="2"/>
</dbReference>
<evidence type="ECO:0000256" key="7">
    <source>
        <dbReference type="ARBA" id="ARBA00022840"/>
    </source>
</evidence>
<dbReference type="Gene3D" id="3.40.50.300">
    <property type="entry name" value="P-loop containing nucleotide triphosphate hydrolases"/>
    <property type="match status" value="2"/>
</dbReference>
<keyword evidence="5" id="KW-0378">Hydrolase</keyword>
<keyword evidence="9" id="KW-0238">DNA-binding</keyword>
<dbReference type="CDD" id="cd18793">
    <property type="entry name" value="SF2_C_SNF"/>
    <property type="match status" value="1"/>
</dbReference>
<evidence type="ECO:0000256" key="12">
    <source>
        <dbReference type="ARBA" id="ARBA00069890"/>
    </source>
</evidence>
<feature type="region of interest" description="Disordered" evidence="13">
    <location>
        <begin position="128"/>
        <end position="196"/>
    </location>
</feature>
<dbReference type="GO" id="GO:0016787">
    <property type="term" value="F:hydrolase activity"/>
    <property type="evidence" value="ECO:0007669"/>
    <property type="project" value="UniProtKB-KW"/>
</dbReference>
<dbReference type="InterPro" id="IPR027417">
    <property type="entry name" value="P-loop_NTPase"/>
</dbReference>
<dbReference type="Gene3D" id="3.40.50.10810">
    <property type="entry name" value="Tandem AAA-ATPase domain"/>
    <property type="match status" value="1"/>
</dbReference>
<comment type="function">
    <text evidence="11">DNA helicase that possesses intrinsic ATP-dependent nucleosome-remodeling activity and is both required for DNA repair and heterochromatin organization. Promotes DNA end resection of double-strand breaks (DSBs) following DNA damage: probably acts by weakening histone DNA interactions in nucleosomes flanking DSBs.</text>
</comment>
<evidence type="ECO:0000313" key="17">
    <source>
        <dbReference type="Proteomes" id="UP000075883"/>
    </source>
</evidence>
<dbReference type="GO" id="GO:0005524">
    <property type="term" value="F:ATP binding"/>
    <property type="evidence" value="ECO:0007669"/>
    <property type="project" value="UniProtKB-KW"/>
</dbReference>
<comment type="subcellular location">
    <subcellularLocation>
        <location evidence="1">Nucleus</location>
    </subcellularLocation>
</comment>
<dbReference type="InterPro" id="IPR000330">
    <property type="entry name" value="SNF2_N"/>
</dbReference>
<dbReference type="PROSITE" id="PS51194">
    <property type="entry name" value="HELICASE_CTER"/>
    <property type="match status" value="1"/>
</dbReference>
<sequence>MSLRGFRKAAQNGIEDGKESADSKLSLIPGRRRIQMMGDSDSEGDGSSTPIKPVPIPVVGAVKENGATTSPTTLTVKEKELRLQRVRRACMEIDAMLLQTALMSNEWDVDKAIEELKKSAVKRKIIISPSPVKPANPEPMAKGTGQNERPAKKRRVQESNKSEGDSEDYDSDRPQQQVFDSDEDSDGHGGYSHGKLSSERKGVLDFLNSAALHELVCIKTLSMKKIELLLELRPFKDWANLVEKLKSHRSLQTDILNYTQEYLTRRNSIAAVMGKCKKIVKKLEEAIATGDTLVEQPGNITEGLKLAEYQLVGLNWLTIMHRHNMNAILADEMGLGKTIQIIAFLAWLKENAQQDRPSLVVVPSSTMDNWEQELVKWCPELVILKYYGSQAERRMIRVDWAKNGINEVDVVLTTYHMMGASGEERKMWRVTQFDYVVFDEAHMLKNVHSQRYQNLIRINAKHRILLTGTPLQNNLLELMSLLCFVMPKLLGTKVDDIKALFQGKVKTNKGEIEEELSSYEKNQIERAKLIMKPFVLRRLKQDVLQLLPPKTDVILKVSMIDSQKEKYNEILDEFQKATGVVKDNTEISGMSIMADLRKLANHPLLLRYYYSDDEVRKIARKLATDPDYKGNNADDIFYDIAYLSDFKLYQLRDKYTTLYDLRLPEKLITSSGKFRQLDELLPKMKEEGHRVLIFSQFTMMLDIMEKYLHIRKYGFLRLDGSTAVTERQELIDQYTQDPNLFIFLLSTKAGGLGINLTAADTVIIHDIDFNPYNDKQAEDRVHRMGQKKPVTIYKLISEGTIEEGMLMIAQQKLQLEKDVTEKGGKLGGTFILNISLLYKCFFFCVTPIKGNNTVDDHKCMVGLLTMALGMDEKKAETILKNESPMKKPMEEEF</sequence>
<dbReference type="SMART" id="SM00490">
    <property type="entry name" value="HELICc"/>
    <property type="match status" value="1"/>
</dbReference>
<dbReference type="InterPro" id="IPR038718">
    <property type="entry name" value="SNF2-like_sf"/>
</dbReference>
<protein>
    <recommendedName>
        <fullName evidence="12">SWI/SNF-related matrix-associated actin-dependent regulator of chromatin subfamily A containing DEAD/H box 1 homolog</fullName>
        <ecNumber evidence="3">3.6.4.12</ecNumber>
    </recommendedName>
</protein>
<keyword evidence="7" id="KW-0067">ATP-binding</keyword>
<dbReference type="GO" id="GO:0003677">
    <property type="term" value="F:DNA binding"/>
    <property type="evidence" value="ECO:0007669"/>
    <property type="project" value="UniProtKB-KW"/>
</dbReference>
<dbReference type="AlphaFoldDB" id="A0A182MBE9"/>
<dbReference type="GO" id="GO:0005694">
    <property type="term" value="C:chromosome"/>
    <property type="evidence" value="ECO:0007669"/>
    <property type="project" value="UniProtKB-ARBA"/>
</dbReference>
<keyword evidence="17" id="KW-1185">Reference proteome</keyword>
<keyword evidence="8" id="KW-0156">Chromatin regulator</keyword>
<dbReference type="GO" id="GO:0005634">
    <property type="term" value="C:nucleus"/>
    <property type="evidence" value="ECO:0007669"/>
    <property type="project" value="UniProtKB-SubCell"/>
</dbReference>
<dbReference type="Proteomes" id="UP000075883">
    <property type="component" value="Unassembled WGS sequence"/>
</dbReference>
<dbReference type="VEuPathDB" id="VectorBase:ACUA014151"/>
<evidence type="ECO:0000256" key="2">
    <source>
        <dbReference type="ARBA" id="ARBA00007025"/>
    </source>
</evidence>
<evidence type="ECO:0000256" key="3">
    <source>
        <dbReference type="ARBA" id="ARBA00012551"/>
    </source>
</evidence>
<dbReference type="EnsemblMetazoa" id="ACUA014151-RA">
    <property type="protein sequence ID" value="ACUA014151-PA"/>
    <property type="gene ID" value="ACUA014151"/>
</dbReference>
<evidence type="ECO:0000256" key="8">
    <source>
        <dbReference type="ARBA" id="ARBA00022853"/>
    </source>
</evidence>
<dbReference type="Pfam" id="PF00176">
    <property type="entry name" value="SNF2-rel_dom"/>
    <property type="match status" value="1"/>
</dbReference>
<keyword evidence="6" id="KW-0347">Helicase</keyword>
<evidence type="ECO:0000256" key="1">
    <source>
        <dbReference type="ARBA" id="ARBA00004123"/>
    </source>
</evidence>
<dbReference type="GO" id="GO:0003678">
    <property type="term" value="F:DNA helicase activity"/>
    <property type="evidence" value="ECO:0007669"/>
    <property type="project" value="UniProtKB-EC"/>
</dbReference>
<evidence type="ECO:0000259" key="15">
    <source>
        <dbReference type="PROSITE" id="PS51194"/>
    </source>
</evidence>
<reference evidence="16" key="2">
    <citation type="submission" date="2020-05" db="UniProtKB">
        <authorList>
            <consortium name="EnsemblMetazoa"/>
        </authorList>
    </citation>
    <scope>IDENTIFICATION</scope>
    <source>
        <strain evidence="16">A-37</strain>
    </source>
</reference>
<feature type="region of interest" description="Disordered" evidence="13">
    <location>
        <begin position="1"/>
        <end position="27"/>
    </location>
</feature>
<evidence type="ECO:0000256" key="4">
    <source>
        <dbReference type="ARBA" id="ARBA00022741"/>
    </source>
</evidence>
<dbReference type="PROSITE" id="PS51192">
    <property type="entry name" value="HELICASE_ATP_BIND_1"/>
    <property type="match status" value="1"/>
</dbReference>
<organism evidence="16 17">
    <name type="scientific">Anopheles culicifacies</name>
    <dbReference type="NCBI Taxonomy" id="139723"/>
    <lineage>
        <taxon>Eukaryota</taxon>
        <taxon>Metazoa</taxon>
        <taxon>Ecdysozoa</taxon>
        <taxon>Arthropoda</taxon>
        <taxon>Hexapoda</taxon>
        <taxon>Insecta</taxon>
        <taxon>Pterygota</taxon>
        <taxon>Neoptera</taxon>
        <taxon>Endopterygota</taxon>
        <taxon>Diptera</taxon>
        <taxon>Nematocera</taxon>
        <taxon>Culicoidea</taxon>
        <taxon>Culicidae</taxon>
        <taxon>Anophelinae</taxon>
        <taxon>Anopheles</taxon>
        <taxon>culicifacies species complex</taxon>
    </lineage>
</organism>
<evidence type="ECO:0000256" key="13">
    <source>
        <dbReference type="SAM" id="MobiDB-lite"/>
    </source>
</evidence>
<dbReference type="InterPro" id="IPR049730">
    <property type="entry name" value="SNF2/RAD54-like_C"/>
</dbReference>
<dbReference type="SMART" id="SM00487">
    <property type="entry name" value="DEXDc"/>
    <property type="match status" value="1"/>
</dbReference>
<feature type="domain" description="Helicase ATP-binding" evidence="14">
    <location>
        <begin position="318"/>
        <end position="488"/>
    </location>
</feature>
<evidence type="ECO:0000256" key="6">
    <source>
        <dbReference type="ARBA" id="ARBA00022806"/>
    </source>
</evidence>
<feature type="region of interest" description="Disordered" evidence="13">
    <location>
        <begin position="36"/>
        <end position="55"/>
    </location>
</feature>
<dbReference type="FunFam" id="3.40.50.300:FF:001629">
    <property type="entry name" value="Probable ATP-dependent helicase PF08_0048"/>
    <property type="match status" value="1"/>
</dbReference>
<keyword evidence="10" id="KW-0539">Nucleus</keyword>
<dbReference type="EC" id="3.6.4.12" evidence="3"/>
<evidence type="ECO:0000256" key="11">
    <source>
        <dbReference type="ARBA" id="ARBA00059294"/>
    </source>
</evidence>
<dbReference type="Pfam" id="PF00271">
    <property type="entry name" value="Helicase_C"/>
    <property type="match status" value="1"/>
</dbReference>
<feature type="domain" description="Helicase C-terminal" evidence="15">
    <location>
        <begin position="676"/>
        <end position="838"/>
    </location>
</feature>
<evidence type="ECO:0000313" key="16">
    <source>
        <dbReference type="EnsemblMetazoa" id="ACUA014151-PA"/>
    </source>
</evidence>
<dbReference type="EMBL" id="AXCM01005992">
    <property type="status" value="NOT_ANNOTATED_CDS"/>
    <property type="molecule type" value="Genomic_DNA"/>
</dbReference>
<name>A0A182MBE9_9DIPT</name>
<keyword evidence="4" id="KW-0547">Nucleotide-binding</keyword>
<evidence type="ECO:0000259" key="14">
    <source>
        <dbReference type="PROSITE" id="PS51192"/>
    </source>
</evidence>
<dbReference type="FunFam" id="3.40.50.10810:FF:000014">
    <property type="entry name" value="SWI/SNF-related matrix-associated actin-dependent regulator of chromatin subfamily A containing DEAD/H box 1"/>
    <property type="match status" value="1"/>
</dbReference>
<dbReference type="InterPro" id="IPR014001">
    <property type="entry name" value="Helicase_ATP-bd"/>
</dbReference>
<evidence type="ECO:0000256" key="5">
    <source>
        <dbReference type="ARBA" id="ARBA00022801"/>
    </source>
</evidence>
<evidence type="ECO:0000256" key="10">
    <source>
        <dbReference type="ARBA" id="ARBA00023242"/>
    </source>
</evidence>